<keyword evidence="3" id="KW-1185">Reference proteome</keyword>
<evidence type="ECO:0000313" key="3">
    <source>
        <dbReference type="Proteomes" id="UP000594638"/>
    </source>
</evidence>
<comment type="caution">
    <text evidence="2">The sequence shown here is derived from an EMBL/GenBank/DDBJ whole genome shotgun (WGS) entry which is preliminary data.</text>
</comment>
<protein>
    <submittedName>
        <fullName evidence="2">Uncharacterized protein</fullName>
    </submittedName>
</protein>
<feature type="compositionally biased region" description="Basic and acidic residues" evidence="1">
    <location>
        <begin position="78"/>
        <end position="87"/>
    </location>
</feature>
<feature type="region of interest" description="Disordered" evidence="1">
    <location>
        <begin position="44"/>
        <end position="97"/>
    </location>
</feature>
<dbReference type="Gramene" id="OE9A100388T1">
    <property type="protein sequence ID" value="OE9A100388C1"/>
    <property type="gene ID" value="OE9A100388"/>
</dbReference>
<proteinExistence type="predicted"/>
<reference evidence="2 3" key="1">
    <citation type="submission" date="2019-12" db="EMBL/GenBank/DDBJ databases">
        <authorList>
            <person name="Alioto T."/>
            <person name="Alioto T."/>
            <person name="Gomez Garrido J."/>
        </authorList>
    </citation>
    <scope>NUCLEOTIDE SEQUENCE [LARGE SCALE GENOMIC DNA]</scope>
</reference>
<sequence>MGTIVCTRQTSTAPVRRSALGRLHQGSICHLDVLDRARHFEDSGHEDLHDIHSLSEKSSESSDESERTDKAASTMDGSRPRIGDKRTSGRKNKNEKRAKKFATICSIGCLY</sequence>
<dbReference type="EMBL" id="CACTIH010001811">
    <property type="protein sequence ID" value="CAA2963617.1"/>
    <property type="molecule type" value="Genomic_DNA"/>
</dbReference>
<gene>
    <name evidence="2" type="ORF">OLEA9_A100388</name>
</gene>
<accession>A0A8S0Q669</accession>
<evidence type="ECO:0000256" key="1">
    <source>
        <dbReference type="SAM" id="MobiDB-lite"/>
    </source>
</evidence>
<organism evidence="2 3">
    <name type="scientific">Olea europaea subsp. europaea</name>
    <dbReference type="NCBI Taxonomy" id="158383"/>
    <lineage>
        <taxon>Eukaryota</taxon>
        <taxon>Viridiplantae</taxon>
        <taxon>Streptophyta</taxon>
        <taxon>Embryophyta</taxon>
        <taxon>Tracheophyta</taxon>
        <taxon>Spermatophyta</taxon>
        <taxon>Magnoliopsida</taxon>
        <taxon>eudicotyledons</taxon>
        <taxon>Gunneridae</taxon>
        <taxon>Pentapetalae</taxon>
        <taxon>asterids</taxon>
        <taxon>lamiids</taxon>
        <taxon>Lamiales</taxon>
        <taxon>Oleaceae</taxon>
        <taxon>Oleeae</taxon>
        <taxon>Olea</taxon>
    </lineage>
</organism>
<feature type="compositionally biased region" description="Basic and acidic residues" evidence="1">
    <location>
        <begin position="44"/>
        <end position="70"/>
    </location>
</feature>
<dbReference type="Proteomes" id="UP000594638">
    <property type="component" value="Unassembled WGS sequence"/>
</dbReference>
<evidence type="ECO:0000313" key="2">
    <source>
        <dbReference type="EMBL" id="CAA2963617.1"/>
    </source>
</evidence>
<name>A0A8S0Q669_OLEEU</name>
<feature type="compositionally biased region" description="Basic residues" evidence="1">
    <location>
        <begin position="88"/>
        <end position="97"/>
    </location>
</feature>
<dbReference type="AlphaFoldDB" id="A0A8S0Q669"/>